<dbReference type="RefSeq" id="WP_265167698.1">
    <property type="nucleotide sequence ID" value="NZ_AP023081.1"/>
</dbReference>
<reference evidence="3" key="1">
    <citation type="submission" date="2020-05" db="EMBL/GenBank/DDBJ databases">
        <title>Complete genome sequence of Pseudomonas sp. Sm006.</title>
        <authorList>
            <person name="Takeuchi K."/>
            <person name="Someya N."/>
        </authorList>
    </citation>
    <scope>NUCLEOTIDE SEQUENCE</scope>
    <source>
        <strain evidence="3">Sm006</strain>
    </source>
</reference>
<sequence>MPDRTWTLIGADGRPFASNRPGTLGGHRRNKLYGRLDCRSALQALARGGYRAQRVFFLDEATALSAGYRPCAVCMPERYRMWKAGELGVQDDA</sequence>
<evidence type="ECO:0000313" key="4">
    <source>
        <dbReference type="Proteomes" id="UP001064896"/>
    </source>
</evidence>
<dbReference type="InterPro" id="IPR035451">
    <property type="entry name" value="Ada-like_dom_sf"/>
</dbReference>
<dbReference type="Pfam" id="PF02805">
    <property type="entry name" value="Ada_Zn_binding"/>
    <property type="match status" value="1"/>
</dbReference>
<evidence type="ECO:0000256" key="1">
    <source>
        <dbReference type="ARBA" id="ARBA00023159"/>
    </source>
</evidence>
<keyword evidence="1" id="KW-0010">Activator</keyword>
<dbReference type="InterPro" id="IPR004026">
    <property type="entry name" value="Ada_DNA_repair_Zn-bd"/>
</dbReference>
<evidence type="ECO:0000259" key="2">
    <source>
        <dbReference type="Pfam" id="PF02805"/>
    </source>
</evidence>
<accession>A0ABM7LAW5</accession>
<dbReference type="SUPFAM" id="SSF57884">
    <property type="entry name" value="Ada DNA repair protein, N-terminal domain (N-Ada 10)"/>
    <property type="match status" value="1"/>
</dbReference>
<gene>
    <name evidence="3" type="ORF">PSm6_31450</name>
</gene>
<keyword evidence="4" id="KW-1185">Reference proteome</keyword>
<proteinExistence type="predicted"/>
<protein>
    <submittedName>
        <fullName evidence="3">Metal-binding protein</fullName>
    </submittedName>
</protein>
<feature type="domain" description="Ada DNA repair metal-binding" evidence="2">
    <location>
        <begin position="26"/>
        <end position="77"/>
    </location>
</feature>
<dbReference type="EMBL" id="AP023081">
    <property type="protein sequence ID" value="BCD86738.1"/>
    <property type="molecule type" value="Genomic_DNA"/>
</dbReference>
<name>A0ABM7LAW5_9PSED</name>
<evidence type="ECO:0000313" key="3">
    <source>
        <dbReference type="EMBL" id="BCD86738.1"/>
    </source>
</evidence>
<organism evidence="3 4">
    <name type="scientific">Pseudomonas solani</name>
    <dbReference type="NCBI Taxonomy" id="2731552"/>
    <lineage>
        <taxon>Bacteria</taxon>
        <taxon>Pseudomonadati</taxon>
        <taxon>Pseudomonadota</taxon>
        <taxon>Gammaproteobacteria</taxon>
        <taxon>Pseudomonadales</taxon>
        <taxon>Pseudomonadaceae</taxon>
        <taxon>Pseudomonas</taxon>
    </lineage>
</organism>
<dbReference type="Gene3D" id="3.40.10.10">
    <property type="entry name" value="DNA Methylphosphotriester Repair Domain"/>
    <property type="match status" value="1"/>
</dbReference>
<dbReference type="Proteomes" id="UP001064896">
    <property type="component" value="Chromosome"/>
</dbReference>